<keyword evidence="2" id="KW-1185">Reference proteome</keyword>
<evidence type="ECO:0000313" key="2">
    <source>
        <dbReference type="Proteomes" id="UP001600941"/>
    </source>
</evidence>
<comment type="caution">
    <text evidence="1">The sequence shown here is derived from an EMBL/GenBank/DDBJ whole genome shotgun (WGS) entry which is preliminary data.</text>
</comment>
<dbReference type="EMBL" id="BAABZQ010000001">
    <property type="protein sequence ID" value="GAA6498265.1"/>
    <property type="molecule type" value="Genomic_DNA"/>
</dbReference>
<proteinExistence type="predicted"/>
<accession>A0ABQ0BP09</accession>
<sequence length="52" mass="6024">MENVTKKEADDIGQPCECREDETEKFNVFIQEMVQVVEKYGKQVLQDLDCVA</sequence>
<reference evidence="1 2" key="1">
    <citation type="submission" date="2024-04" db="EMBL/GenBank/DDBJ databases">
        <title>Defined microbial consortia suppress multidrug-resistant proinflammatory Enterobacteriaceae via ecological control.</title>
        <authorList>
            <person name="Furuichi M."/>
            <person name="Kawaguchi T."/>
            <person name="Pust M."/>
            <person name="Yasuma K."/>
            <person name="Plichta D."/>
            <person name="Hasegawa N."/>
            <person name="Ohya T."/>
            <person name="Bhattarai S."/>
            <person name="Sasajima S."/>
            <person name="Aoto Y."/>
            <person name="Tuganbaev T."/>
            <person name="Yaginuma M."/>
            <person name="Ueda M."/>
            <person name="Okahashi N."/>
            <person name="Amafuji K."/>
            <person name="Kiridooshi Y."/>
            <person name="Sugita K."/>
            <person name="Strazar M."/>
            <person name="Skelly A."/>
            <person name="Suda W."/>
            <person name="Hattori M."/>
            <person name="Nakamoto N."/>
            <person name="Caballero S."/>
            <person name="Norman J."/>
            <person name="Olle B."/>
            <person name="Tanoue T."/>
            <person name="Arita M."/>
            <person name="Bucci V."/>
            <person name="Atarashi K."/>
            <person name="Xavier R."/>
            <person name="Honda K."/>
        </authorList>
    </citation>
    <scope>NUCLEOTIDE SEQUENCE [LARGE SCALE GENOMIC DNA]</scope>
    <source>
        <strain evidence="2">k34-0107-D12</strain>
    </source>
</reference>
<organism evidence="1 2">
    <name type="scientific">Blautia parvula</name>
    <dbReference type="NCBI Taxonomy" id="2877527"/>
    <lineage>
        <taxon>Bacteria</taxon>
        <taxon>Bacillati</taxon>
        <taxon>Bacillota</taxon>
        <taxon>Clostridia</taxon>
        <taxon>Lachnospirales</taxon>
        <taxon>Lachnospiraceae</taxon>
        <taxon>Blautia</taxon>
    </lineage>
</organism>
<evidence type="ECO:0000313" key="1">
    <source>
        <dbReference type="EMBL" id="GAA6498265.1"/>
    </source>
</evidence>
<protein>
    <submittedName>
        <fullName evidence="1">Uncharacterized protein</fullName>
    </submittedName>
</protein>
<dbReference type="RefSeq" id="WP_227210827.1">
    <property type="nucleotide sequence ID" value="NZ_BAABZQ010000001.1"/>
</dbReference>
<name>A0ABQ0BP09_9FIRM</name>
<gene>
    <name evidence="1" type="ORF">K340107D12_10810</name>
</gene>
<dbReference type="Proteomes" id="UP001600941">
    <property type="component" value="Unassembled WGS sequence"/>
</dbReference>